<dbReference type="InterPro" id="IPR000847">
    <property type="entry name" value="LysR_HTH_N"/>
</dbReference>
<gene>
    <name evidence="6" type="ORF">SAMN04487996_105177</name>
</gene>
<dbReference type="GO" id="GO:0005829">
    <property type="term" value="C:cytosol"/>
    <property type="evidence" value="ECO:0007669"/>
    <property type="project" value="TreeGrafter"/>
</dbReference>
<dbReference type="GO" id="GO:0003677">
    <property type="term" value="F:DNA binding"/>
    <property type="evidence" value="ECO:0007669"/>
    <property type="project" value="UniProtKB-KW"/>
</dbReference>
<dbReference type="OrthoDB" id="9803735at2"/>
<keyword evidence="4" id="KW-0804">Transcription</keyword>
<keyword evidence="7" id="KW-1185">Reference proteome</keyword>
<dbReference type="STRING" id="659014.SAMN04487996_105177"/>
<feature type="domain" description="HTH lysR-type" evidence="5">
    <location>
        <begin position="1"/>
        <end position="58"/>
    </location>
</feature>
<keyword evidence="3" id="KW-0238">DNA-binding</keyword>
<dbReference type="Proteomes" id="UP000198748">
    <property type="component" value="Unassembled WGS sequence"/>
</dbReference>
<dbReference type="InterPro" id="IPR036388">
    <property type="entry name" value="WH-like_DNA-bd_sf"/>
</dbReference>
<dbReference type="InterPro" id="IPR036390">
    <property type="entry name" value="WH_DNA-bd_sf"/>
</dbReference>
<accession>A0A1G7DAP2</accession>
<organism evidence="6 7">
    <name type="scientific">Dyadobacter soli</name>
    <dbReference type="NCBI Taxonomy" id="659014"/>
    <lineage>
        <taxon>Bacteria</taxon>
        <taxon>Pseudomonadati</taxon>
        <taxon>Bacteroidota</taxon>
        <taxon>Cytophagia</taxon>
        <taxon>Cytophagales</taxon>
        <taxon>Spirosomataceae</taxon>
        <taxon>Dyadobacter</taxon>
    </lineage>
</organism>
<dbReference type="EMBL" id="FNAN01000005">
    <property type="protein sequence ID" value="SDE48718.1"/>
    <property type="molecule type" value="Genomic_DNA"/>
</dbReference>
<dbReference type="InterPro" id="IPR005119">
    <property type="entry name" value="LysR_subst-bd"/>
</dbReference>
<evidence type="ECO:0000259" key="5">
    <source>
        <dbReference type="PROSITE" id="PS50931"/>
    </source>
</evidence>
<reference evidence="7" key="1">
    <citation type="submission" date="2016-10" db="EMBL/GenBank/DDBJ databases">
        <authorList>
            <person name="Varghese N."/>
            <person name="Submissions S."/>
        </authorList>
    </citation>
    <scope>NUCLEOTIDE SEQUENCE [LARGE SCALE GENOMIC DNA]</scope>
    <source>
        <strain evidence="7">DSM 25329</strain>
    </source>
</reference>
<evidence type="ECO:0000256" key="3">
    <source>
        <dbReference type="ARBA" id="ARBA00023125"/>
    </source>
</evidence>
<evidence type="ECO:0000313" key="7">
    <source>
        <dbReference type="Proteomes" id="UP000198748"/>
    </source>
</evidence>
<dbReference type="RefSeq" id="WP_090148705.1">
    <property type="nucleotide sequence ID" value="NZ_FNAN01000005.1"/>
</dbReference>
<name>A0A1G7DAP2_9BACT</name>
<dbReference type="SUPFAM" id="SSF53850">
    <property type="entry name" value="Periplasmic binding protein-like II"/>
    <property type="match status" value="1"/>
</dbReference>
<dbReference type="GO" id="GO:0003700">
    <property type="term" value="F:DNA-binding transcription factor activity"/>
    <property type="evidence" value="ECO:0007669"/>
    <property type="project" value="InterPro"/>
</dbReference>
<evidence type="ECO:0000256" key="2">
    <source>
        <dbReference type="ARBA" id="ARBA00023015"/>
    </source>
</evidence>
<dbReference type="PRINTS" id="PR00039">
    <property type="entry name" value="HTHLYSR"/>
</dbReference>
<dbReference type="InterPro" id="IPR050950">
    <property type="entry name" value="HTH-type_LysR_regulators"/>
</dbReference>
<dbReference type="Pfam" id="PF03466">
    <property type="entry name" value="LysR_substrate"/>
    <property type="match status" value="1"/>
</dbReference>
<protein>
    <submittedName>
        <fullName evidence="6">LysR family transcriptional regulator, hydrogen peroxide-inducible genes activator</fullName>
    </submittedName>
</protein>
<dbReference type="CDD" id="cd08411">
    <property type="entry name" value="PBP2_OxyR"/>
    <property type="match status" value="1"/>
</dbReference>
<dbReference type="AlphaFoldDB" id="A0A1G7DAP2"/>
<dbReference type="Gene3D" id="3.40.190.10">
    <property type="entry name" value="Periplasmic binding protein-like II"/>
    <property type="match status" value="2"/>
</dbReference>
<evidence type="ECO:0000256" key="1">
    <source>
        <dbReference type="ARBA" id="ARBA00009437"/>
    </source>
</evidence>
<dbReference type="PROSITE" id="PS50931">
    <property type="entry name" value="HTH_LYSR"/>
    <property type="match status" value="1"/>
</dbReference>
<dbReference type="Gene3D" id="1.10.10.10">
    <property type="entry name" value="Winged helix-like DNA-binding domain superfamily/Winged helix DNA-binding domain"/>
    <property type="match status" value="1"/>
</dbReference>
<keyword evidence="2" id="KW-0805">Transcription regulation</keyword>
<evidence type="ECO:0000256" key="4">
    <source>
        <dbReference type="ARBA" id="ARBA00023163"/>
    </source>
</evidence>
<comment type="similarity">
    <text evidence="1">Belongs to the LysR transcriptional regulatory family.</text>
</comment>
<evidence type="ECO:0000313" key="6">
    <source>
        <dbReference type="EMBL" id="SDE48718.1"/>
    </source>
</evidence>
<dbReference type="PANTHER" id="PTHR30419:SF29">
    <property type="entry name" value="LYSR-FAMILY TRANSCRIPTIONAL REGULATOR"/>
    <property type="match status" value="1"/>
</dbReference>
<proteinExistence type="inferred from homology"/>
<dbReference type="Pfam" id="PF00126">
    <property type="entry name" value="HTH_1"/>
    <property type="match status" value="1"/>
</dbReference>
<dbReference type="FunFam" id="1.10.10.10:FF:000001">
    <property type="entry name" value="LysR family transcriptional regulator"/>
    <property type="match status" value="1"/>
</dbReference>
<dbReference type="PANTHER" id="PTHR30419">
    <property type="entry name" value="HTH-TYPE TRANSCRIPTIONAL REGULATOR YBHD"/>
    <property type="match status" value="1"/>
</dbReference>
<dbReference type="SUPFAM" id="SSF46785">
    <property type="entry name" value="Winged helix' DNA-binding domain"/>
    <property type="match status" value="1"/>
</dbReference>
<sequence length="310" mass="35571">MNIQQLEYIVAVDNHRHFIQAAEHCNVTQPTLSMMIRKLEEELSVKIFDRTKQPIVPTSIGREIIDQAKTILRETSRINEIAKHFNGDLSGELHVGVIPTIAPYLLPHFVNPFISSFPDIKLHVSEMITDRIITALKMGNLDVGIIASVSEENSLQEIPLYKERFYAYVSEKTDLYSKQYILPTDIEPNELWLLEEGHCFRTQIQRLCELSRSSQFGNSFSYRSGSIETLIRMVERNGGITILPEMAVMELSEERRKHIRHFRFPEPAREVCLVVNREQMKARLIGALQEGIMTNLPEGILGKDVEVKVL</sequence>